<accession>A0ACB5R7W1</accession>
<gene>
    <name evidence="1" type="ORF">rsdtw13_03540</name>
</gene>
<reference evidence="1" key="1">
    <citation type="journal article" date="2025" name="Int. J. Syst. Evol. Microbiol.">
        <title>Inconstantimicrobium mannanitabidum sp. nov., a novel member of the family Clostridiaceae isolated from anoxic soil under the treatment of reductive soil disinfestation.</title>
        <authorList>
            <person name="Ueki A."/>
            <person name="Tonouchi A."/>
            <person name="Honma S."/>
            <person name="Kaku N."/>
            <person name="Ueki K."/>
        </authorList>
    </citation>
    <scope>NUCLEOTIDE SEQUENCE</scope>
    <source>
        <strain evidence="1">TW13</strain>
    </source>
</reference>
<proteinExistence type="predicted"/>
<keyword evidence="2" id="KW-1185">Reference proteome</keyword>
<organism evidence="1 2">
    <name type="scientific">Inconstantimicrobium mannanitabidum</name>
    <dbReference type="NCBI Taxonomy" id="1604901"/>
    <lineage>
        <taxon>Bacteria</taxon>
        <taxon>Bacillati</taxon>
        <taxon>Bacillota</taxon>
        <taxon>Clostridia</taxon>
        <taxon>Eubacteriales</taxon>
        <taxon>Clostridiaceae</taxon>
        <taxon>Inconstantimicrobium</taxon>
    </lineage>
</organism>
<evidence type="ECO:0000313" key="2">
    <source>
        <dbReference type="Proteomes" id="UP001058074"/>
    </source>
</evidence>
<evidence type="ECO:0000313" key="1">
    <source>
        <dbReference type="EMBL" id="GKX65096.1"/>
    </source>
</evidence>
<dbReference type="Proteomes" id="UP001058074">
    <property type="component" value="Unassembled WGS sequence"/>
</dbReference>
<protein>
    <submittedName>
        <fullName evidence="1">Uncharacterized protein</fullName>
    </submittedName>
</protein>
<comment type="caution">
    <text evidence="1">The sequence shown here is derived from an EMBL/GenBank/DDBJ whole genome shotgun (WGS) entry which is preliminary data.</text>
</comment>
<sequence>MSNDLEFIKSEKDIWGKVYVDINYAIDNVAPFLSEKTLRLRRYNSKKDVLKKYIDLLESSELELSKKSGFLGGLFADKNKYQDLLKSYKADNKNTFAQLKNCSSCACLNCVNDDCKFNSCTGCREGSYIKTCDHEKLNITLHDSFTLDLTNNNTGRESKYKVLATLQDCQLDRQYIIIENLWDKEDKFILYYYPGISEDQYGEISDPEEFDYIAENFQQI</sequence>
<name>A0ACB5R7W1_9CLOT</name>
<dbReference type="EMBL" id="BROD01000001">
    <property type="protein sequence ID" value="GKX65096.1"/>
    <property type="molecule type" value="Genomic_DNA"/>
</dbReference>